<dbReference type="EMBL" id="VULZ01000003">
    <property type="protein sequence ID" value="MSS14276.1"/>
    <property type="molecule type" value="Genomic_DNA"/>
</dbReference>
<evidence type="ECO:0000256" key="1">
    <source>
        <dbReference type="SAM" id="Phobius"/>
    </source>
</evidence>
<dbReference type="AlphaFoldDB" id="A0A6L5X5R7"/>
<dbReference type="Pfam" id="PF05857">
    <property type="entry name" value="TraX"/>
    <property type="match status" value="1"/>
</dbReference>
<evidence type="ECO:0000313" key="3">
    <source>
        <dbReference type="Proteomes" id="UP000481852"/>
    </source>
</evidence>
<dbReference type="Proteomes" id="UP000481852">
    <property type="component" value="Unassembled WGS sequence"/>
</dbReference>
<accession>A0A6L5X5R7</accession>
<keyword evidence="3" id="KW-1185">Reference proteome</keyword>
<feature type="transmembrane region" description="Helical" evidence="1">
    <location>
        <begin position="218"/>
        <end position="240"/>
    </location>
</feature>
<dbReference type="InterPro" id="IPR008875">
    <property type="entry name" value="TraX"/>
</dbReference>
<feature type="transmembrane region" description="Helical" evidence="1">
    <location>
        <begin position="63"/>
        <end position="80"/>
    </location>
</feature>
<name>A0A6L5X5R7_9FIRM</name>
<protein>
    <recommendedName>
        <fullName evidence="4">Conjugal transfer protein TraX</fullName>
    </recommendedName>
</protein>
<keyword evidence="1" id="KW-1133">Transmembrane helix</keyword>
<feature type="transmembrane region" description="Helical" evidence="1">
    <location>
        <begin position="119"/>
        <end position="136"/>
    </location>
</feature>
<sequence>MDGLSGSRYGLSSSTLKLFACITMLIDHTGASVVLQLLNQPAIRANAARYNQILPVYTVMRQIGRLAFPIFCFLIVEGYYHTHDVRKYMGRLFVFALISEIPFDLALKPGWFYPLKQNVYFTLLIGLWTIWTMDQFRFRRMLRLVIALCGMTFARGLMTDYSFRGVFLIVVLYLFHEERLVQCFAGAAAIAWETYAPPSFILCYLYNGKRGLRLKYFFYLFYPVHLMILGLIRWLCIANIT</sequence>
<feature type="transmembrane region" description="Helical" evidence="1">
    <location>
        <begin position="157"/>
        <end position="175"/>
    </location>
</feature>
<proteinExistence type="predicted"/>
<evidence type="ECO:0000313" key="2">
    <source>
        <dbReference type="EMBL" id="MSS14276.1"/>
    </source>
</evidence>
<evidence type="ECO:0008006" key="4">
    <source>
        <dbReference type="Google" id="ProtNLM"/>
    </source>
</evidence>
<gene>
    <name evidence="2" type="ORF">FYJ35_04325</name>
</gene>
<keyword evidence="1" id="KW-0812">Transmembrane</keyword>
<feature type="transmembrane region" description="Helical" evidence="1">
    <location>
        <begin position="187"/>
        <end position="206"/>
    </location>
</feature>
<reference evidence="2 3" key="1">
    <citation type="submission" date="2019-08" db="EMBL/GenBank/DDBJ databases">
        <title>In-depth cultivation of the pig gut microbiome towards novel bacterial diversity and tailored functional studies.</title>
        <authorList>
            <person name="Wylensek D."/>
            <person name="Hitch T.C.A."/>
            <person name="Clavel T."/>
        </authorList>
    </citation>
    <scope>NUCLEOTIDE SEQUENCE [LARGE SCALE GENOMIC DNA]</scope>
    <source>
        <strain evidence="2 3">Oil+RF-744-WCA-WT-11</strain>
    </source>
</reference>
<organism evidence="2 3">
    <name type="scientific">Porcincola intestinalis</name>
    <dbReference type="NCBI Taxonomy" id="2606632"/>
    <lineage>
        <taxon>Bacteria</taxon>
        <taxon>Bacillati</taxon>
        <taxon>Bacillota</taxon>
        <taxon>Clostridia</taxon>
        <taxon>Lachnospirales</taxon>
        <taxon>Lachnospiraceae</taxon>
        <taxon>Porcincola</taxon>
    </lineage>
</organism>
<comment type="caution">
    <text evidence="2">The sequence shown here is derived from an EMBL/GenBank/DDBJ whole genome shotgun (WGS) entry which is preliminary data.</text>
</comment>
<keyword evidence="1" id="KW-0472">Membrane</keyword>